<comment type="caution">
    <text evidence="2">The sequence shown here is derived from an EMBL/GenBank/DDBJ whole genome shotgun (WGS) entry which is preliminary data.</text>
</comment>
<accession>A0AAE0F329</accession>
<dbReference type="EMBL" id="LGRX02027229">
    <property type="protein sequence ID" value="KAK3249669.1"/>
    <property type="molecule type" value="Genomic_DNA"/>
</dbReference>
<feature type="transmembrane region" description="Helical" evidence="1">
    <location>
        <begin position="155"/>
        <end position="173"/>
    </location>
</feature>
<proteinExistence type="predicted"/>
<keyword evidence="1" id="KW-0812">Transmembrane</keyword>
<keyword evidence="1" id="KW-0472">Membrane</keyword>
<evidence type="ECO:0000313" key="3">
    <source>
        <dbReference type="Proteomes" id="UP001190700"/>
    </source>
</evidence>
<evidence type="ECO:0000313" key="2">
    <source>
        <dbReference type="EMBL" id="KAK3249669.1"/>
    </source>
</evidence>
<gene>
    <name evidence="2" type="ORF">CYMTET_40949</name>
</gene>
<reference evidence="2 3" key="1">
    <citation type="journal article" date="2015" name="Genome Biol. Evol.">
        <title>Comparative Genomics of a Bacterivorous Green Alga Reveals Evolutionary Causalities and Consequences of Phago-Mixotrophic Mode of Nutrition.</title>
        <authorList>
            <person name="Burns J.A."/>
            <person name="Paasch A."/>
            <person name="Narechania A."/>
            <person name="Kim E."/>
        </authorList>
    </citation>
    <scope>NUCLEOTIDE SEQUENCE [LARGE SCALE GENOMIC DNA]</scope>
    <source>
        <strain evidence="2 3">PLY_AMNH</strain>
    </source>
</reference>
<feature type="transmembrane region" description="Helical" evidence="1">
    <location>
        <begin position="15"/>
        <end position="32"/>
    </location>
</feature>
<dbReference type="AlphaFoldDB" id="A0AAE0F329"/>
<keyword evidence="1" id="KW-1133">Transmembrane helix</keyword>
<dbReference type="Proteomes" id="UP001190700">
    <property type="component" value="Unassembled WGS sequence"/>
</dbReference>
<sequence length="256" mass="28829">MCDDNDRAHNWQRDVALFFVLLILIFGVTRIRNMLRAFDCDVLRSFYRDSAEVVHLLPSWCATLVCLLMLVFFSLAYISPCRLSINGGKHDLCLLAGQALLIFGAHACSTHAHLDDYSVIVMITHVLLMQARTDEPSDGICGDDLSPLKSLDCEHMSFLAFCLCIIGAAHLVVRVRRDRSVTLYSEQNETDEHAYTVLLLLLLAQFCCACGAWLSPCCHARDSDVVNHFMLISRIFYACQDGMTILGARWLHRSPI</sequence>
<protein>
    <submittedName>
        <fullName evidence="2">Uncharacterized protein</fullName>
    </submittedName>
</protein>
<keyword evidence="3" id="KW-1185">Reference proteome</keyword>
<feature type="transmembrane region" description="Helical" evidence="1">
    <location>
        <begin position="194"/>
        <end position="214"/>
    </location>
</feature>
<organism evidence="2 3">
    <name type="scientific">Cymbomonas tetramitiformis</name>
    <dbReference type="NCBI Taxonomy" id="36881"/>
    <lineage>
        <taxon>Eukaryota</taxon>
        <taxon>Viridiplantae</taxon>
        <taxon>Chlorophyta</taxon>
        <taxon>Pyramimonadophyceae</taxon>
        <taxon>Pyramimonadales</taxon>
        <taxon>Pyramimonadaceae</taxon>
        <taxon>Cymbomonas</taxon>
    </lineage>
</organism>
<name>A0AAE0F329_9CHLO</name>
<evidence type="ECO:0000256" key="1">
    <source>
        <dbReference type="SAM" id="Phobius"/>
    </source>
</evidence>
<feature type="transmembrane region" description="Helical" evidence="1">
    <location>
        <begin position="53"/>
        <end position="78"/>
    </location>
</feature>